<feature type="domain" description="ABC transmembrane type-1" evidence="8">
    <location>
        <begin position="91"/>
        <end position="280"/>
    </location>
</feature>
<dbReference type="PANTHER" id="PTHR43386:SF25">
    <property type="entry name" value="PEPTIDE ABC TRANSPORTER PERMEASE PROTEIN"/>
    <property type="match status" value="1"/>
</dbReference>
<dbReference type="InterPro" id="IPR035906">
    <property type="entry name" value="MetI-like_sf"/>
</dbReference>
<evidence type="ECO:0000256" key="2">
    <source>
        <dbReference type="ARBA" id="ARBA00022448"/>
    </source>
</evidence>
<dbReference type="Gene3D" id="1.10.3720.10">
    <property type="entry name" value="MetI-like"/>
    <property type="match status" value="1"/>
</dbReference>
<evidence type="ECO:0000259" key="8">
    <source>
        <dbReference type="PROSITE" id="PS50928"/>
    </source>
</evidence>
<comment type="caution">
    <text evidence="9">The sequence shown here is derived from an EMBL/GenBank/DDBJ whole genome shotgun (WGS) entry which is preliminary data.</text>
</comment>
<dbReference type="CDD" id="cd06261">
    <property type="entry name" value="TM_PBP2"/>
    <property type="match status" value="1"/>
</dbReference>
<keyword evidence="5 7" id="KW-1133">Transmembrane helix</keyword>
<dbReference type="Pfam" id="PF00528">
    <property type="entry name" value="BPD_transp_1"/>
    <property type="match status" value="1"/>
</dbReference>
<feature type="transmembrane region" description="Helical" evidence="7">
    <location>
        <begin position="29"/>
        <end position="48"/>
    </location>
</feature>
<evidence type="ECO:0000256" key="1">
    <source>
        <dbReference type="ARBA" id="ARBA00004651"/>
    </source>
</evidence>
<evidence type="ECO:0000313" key="10">
    <source>
        <dbReference type="Proteomes" id="UP001501581"/>
    </source>
</evidence>
<name>A0ABN1TRD6_9ACTN</name>
<dbReference type="InterPro" id="IPR050366">
    <property type="entry name" value="BP-dependent_transpt_permease"/>
</dbReference>
<evidence type="ECO:0000313" key="9">
    <source>
        <dbReference type="EMBL" id="GAA1098713.1"/>
    </source>
</evidence>
<feature type="transmembrane region" description="Helical" evidence="7">
    <location>
        <begin position="130"/>
        <end position="150"/>
    </location>
</feature>
<comment type="similarity">
    <text evidence="7">Belongs to the binding-protein-dependent transport system permease family.</text>
</comment>
<feature type="transmembrane region" description="Helical" evidence="7">
    <location>
        <begin position="170"/>
        <end position="191"/>
    </location>
</feature>
<proteinExistence type="inferred from homology"/>
<evidence type="ECO:0000256" key="7">
    <source>
        <dbReference type="RuleBase" id="RU363032"/>
    </source>
</evidence>
<dbReference type="SUPFAM" id="SSF161098">
    <property type="entry name" value="MetI-like"/>
    <property type="match status" value="1"/>
</dbReference>
<organism evidence="9 10">
    <name type="scientific">Nocardioides dubius</name>
    <dbReference type="NCBI Taxonomy" id="317019"/>
    <lineage>
        <taxon>Bacteria</taxon>
        <taxon>Bacillati</taxon>
        <taxon>Actinomycetota</taxon>
        <taxon>Actinomycetes</taxon>
        <taxon>Propionibacteriales</taxon>
        <taxon>Nocardioidaceae</taxon>
        <taxon>Nocardioides</taxon>
    </lineage>
</organism>
<comment type="subcellular location">
    <subcellularLocation>
        <location evidence="1 7">Cell membrane</location>
        <topology evidence="1 7">Multi-pass membrane protein</topology>
    </subcellularLocation>
</comment>
<dbReference type="EMBL" id="BAAALG010000006">
    <property type="protein sequence ID" value="GAA1098713.1"/>
    <property type="molecule type" value="Genomic_DNA"/>
</dbReference>
<dbReference type="InterPro" id="IPR000515">
    <property type="entry name" value="MetI-like"/>
</dbReference>
<dbReference type="PROSITE" id="PS50928">
    <property type="entry name" value="ABC_TM1"/>
    <property type="match status" value="1"/>
</dbReference>
<protein>
    <submittedName>
        <fullName evidence="9">ABC transporter permease</fullName>
    </submittedName>
</protein>
<evidence type="ECO:0000256" key="5">
    <source>
        <dbReference type="ARBA" id="ARBA00022989"/>
    </source>
</evidence>
<sequence>MTELVTGALAPSASKPKASARWRVRGVSWGARLSLVFILASLAVMVLVEYLPLQDPAQQDLVNTLAPISGEHWIGTDELGRDLFSRLLWGVHTSLLAGLTAVAVAVGIGLPLGLLAGYLGGWVDQVLSRLADVVLTVPALILLLAAQTALDTSIQGQMAVLGCIFAPRVLRVIRAEALGVSTAAFVTAGRMSGASHARILLRYLLPGVRAQVVVQISYLLGLAMVVEAGISFLGIGVKPPDSSLGTLLIGASALLSSHPHVVLVPAAVLTTLILSLNVFGDSLTEQRKK</sequence>
<dbReference type="Proteomes" id="UP001501581">
    <property type="component" value="Unassembled WGS sequence"/>
</dbReference>
<evidence type="ECO:0000256" key="6">
    <source>
        <dbReference type="ARBA" id="ARBA00023136"/>
    </source>
</evidence>
<feature type="transmembrane region" description="Helical" evidence="7">
    <location>
        <begin position="257"/>
        <end position="279"/>
    </location>
</feature>
<keyword evidence="6 7" id="KW-0472">Membrane</keyword>
<keyword evidence="2 7" id="KW-0813">Transport</keyword>
<gene>
    <name evidence="9" type="ORF">GCM10009668_15220</name>
</gene>
<keyword evidence="3" id="KW-1003">Cell membrane</keyword>
<evidence type="ECO:0000256" key="4">
    <source>
        <dbReference type="ARBA" id="ARBA00022692"/>
    </source>
</evidence>
<accession>A0ABN1TRD6</accession>
<keyword evidence="4 7" id="KW-0812">Transmembrane</keyword>
<evidence type="ECO:0000256" key="3">
    <source>
        <dbReference type="ARBA" id="ARBA00022475"/>
    </source>
</evidence>
<feature type="transmembrane region" description="Helical" evidence="7">
    <location>
        <begin position="95"/>
        <end position="118"/>
    </location>
</feature>
<dbReference type="RefSeq" id="WP_343992979.1">
    <property type="nucleotide sequence ID" value="NZ_BAAALG010000006.1"/>
</dbReference>
<feature type="transmembrane region" description="Helical" evidence="7">
    <location>
        <begin position="212"/>
        <end position="237"/>
    </location>
</feature>
<dbReference type="PANTHER" id="PTHR43386">
    <property type="entry name" value="OLIGOPEPTIDE TRANSPORT SYSTEM PERMEASE PROTEIN APPC"/>
    <property type="match status" value="1"/>
</dbReference>
<reference evidence="9 10" key="1">
    <citation type="journal article" date="2019" name="Int. J. Syst. Evol. Microbiol.">
        <title>The Global Catalogue of Microorganisms (GCM) 10K type strain sequencing project: providing services to taxonomists for standard genome sequencing and annotation.</title>
        <authorList>
            <consortium name="The Broad Institute Genomics Platform"/>
            <consortium name="The Broad Institute Genome Sequencing Center for Infectious Disease"/>
            <person name="Wu L."/>
            <person name="Ma J."/>
        </authorList>
    </citation>
    <scope>NUCLEOTIDE SEQUENCE [LARGE SCALE GENOMIC DNA]</scope>
    <source>
        <strain evidence="9 10">JCM 13008</strain>
    </source>
</reference>
<keyword evidence="10" id="KW-1185">Reference proteome</keyword>